<organism evidence="2 3">
    <name type="scientific">Thalassotalea nanhaiensis</name>
    <dbReference type="NCBI Taxonomy" id="3065648"/>
    <lineage>
        <taxon>Bacteria</taxon>
        <taxon>Pseudomonadati</taxon>
        <taxon>Pseudomonadota</taxon>
        <taxon>Gammaproteobacteria</taxon>
        <taxon>Alteromonadales</taxon>
        <taxon>Colwelliaceae</taxon>
        <taxon>Thalassotalea</taxon>
    </lineage>
</organism>
<accession>A0ABY9TFH3</accession>
<keyword evidence="3" id="KW-1185">Reference proteome</keyword>
<sequence>MFFSQLSFSTSLPYLMVTIAVLLTSFFIVGYFLYQRFASKQELRFWLLLALNGIAALALFGLVSQPHWQTNEPQFATLITAGSGQMATDLTSPAFIFNDNQKPKKHTQWPLIYSTEQLSEHLPNLQKLQIVGHGLYPSQLQHISDIAIKFTPDDISPGLIDVSWNKQLILGEPLNFSARFRASNASAILTARILDLTGNTAAEMNILANESFQLTLQPKALGHYLYLIQIIDNNQQILTQQSIGVNVTKRVDTNIMIIQSAPSFESKQLANWISQYQSKVIVHTQISKNKFLSQRFNIAANVGISLSPKLLARQDLAIVDGTSLIAMSSLQRQWLSHAVDNGLGLLVLADTKLIEHLKTESLDIINDFSLTESAQSNSSIYPVWAQSQTIDNISEVALTRLPAALKVKQGKVLIADKQPLNVAKDKGLGVISMSILRERHRWFTQGELTTYSNYWQFLLTKISRSNNRDRFSTGVLTAPILATHKQQICVFAKQDITAQITQLSSQETRPIQLNKSLLVENHHCGVYWPPVGDWYKLTLNNASTTNAISHQYVHVAASSDWKTWQQYQKVRSTLQAVQNSKNNTPENSTLGAKLPINTSVFWWLFIISATMLWLEQKTRASIKQ</sequence>
<feature type="transmembrane region" description="Helical" evidence="1">
    <location>
        <begin position="12"/>
        <end position="33"/>
    </location>
</feature>
<gene>
    <name evidence="2" type="ORF">RI845_13435</name>
</gene>
<keyword evidence="1" id="KW-0812">Transmembrane</keyword>
<reference evidence="3" key="1">
    <citation type="submission" date="2023-09" db="EMBL/GenBank/DDBJ databases">
        <authorList>
            <person name="Li S."/>
            <person name="Li X."/>
            <person name="Zhang C."/>
            <person name="Zhao Z."/>
        </authorList>
    </citation>
    <scope>NUCLEOTIDE SEQUENCE [LARGE SCALE GENOMIC DNA]</scope>
    <source>
        <strain evidence="3">SQ345</strain>
    </source>
</reference>
<dbReference type="RefSeq" id="WP_348386674.1">
    <property type="nucleotide sequence ID" value="NZ_CP134146.1"/>
</dbReference>
<proteinExistence type="predicted"/>
<feature type="transmembrane region" description="Helical" evidence="1">
    <location>
        <begin position="45"/>
        <end position="63"/>
    </location>
</feature>
<keyword evidence="1" id="KW-0472">Membrane</keyword>
<protein>
    <submittedName>
        <fullName evidence="2">Uncharacterized protein</fullName>
    </submittedName>
</protein>
<dbReference type="EMBL" id="CP134146">
    <property type="protein sequence ID" value="WNC67515.1"/>
    <property type="molecule type" value="Genomic_DNA"/>
</dbReference>
<keyword evidence="1" id="KW-1133">Transmembrane helix</keyword>
<evidence type="ECO:0000313" key="3">
    <source>
        <dbReference type="Proteomes" id="UP001248581"/>
    </source>
</evidence>
<dbReference type="Proteomes" id="UP001248581">
    <property type="component" value="Chromosome"/>
</dbReference>
<name>A0ABY9TFH3_9GAMM</name>
<evidence type="ECO:0000256" key="1">
    <source>
        <dbReference type="SAM" id="Phobius"/>
    </source>
</evidence>
<evidence type="ECO:0000313" key="2">
    <source>
        <dbReference type="EMBL" id="WNC67515.1"/>
    </source>
</evidence>